<protein>
    <submittedName>
        <fullName evidence="1">Uncharacterized protein</fullName>
    </submittedName>
</protein>
<accession>A0A7J7KE01</accession>
<dbReference type="EMBL" id="VXIV02000708">
    <property type="protein sequence ID" value="KAF6036517.1"/>
    <property type="molecule type" value="Genomic_DNA"/>
</dbReference>
<name>A0A7J7KE01_BUGNE</name>
<dbReference type="OrthoDB" id="6150660at2759"/>
<keyword evidence="2" id="KW-1185">Reference proteome</keyword>
<dbReference type="PANTHER" id="PTHR46830">
    <property type="entry name" value="TRANSFERASE, PUTATIVE-RELATED"/>
    <property type="match status" value="1"/>
</dbReference>
<comment type="caution">
    <text evidence="1">The sequence shown here is derived from an EMBL/GenBank/DDBJ whole genome shotgun (WGS) entry which is preliminary data.</text>
</comment>
<evidence type="ECO:0000313" key="1">
    <source>
        <dbReference type="EMBL" id="KAF6036517.1"/>
    </source>
</evidence>
<proteinExistence type="predicted"/>
<reference evidence="1" key="1">
    <citation type="submission" date="2020-06" db="EMBL/GenBank/DDBJ databases">
        <title>Draft genome of Bugula neritina, a colonial animal packing powerful symbionts and potential medicines.</title>
        <authorList>
            <person name="Rayko M."/>
        </authorList>
    </citation>
    <scope>NUCLEOTIDE SEQUENCE [LARGE SCALE GENOMIC DNA]</scope>
    <source>
        <strain evidence="1">Kwan_BN1</strain>
    </source>
</reference>
<dbReference type="PANTHER" id="PTHR46830:SF1">
    <property type="entry name" value="ALPHA-1,4-N-ACETYLGLUCOSAMINYLTRANSFERASE"/>
    <property type="match status" value="1"/>
</dbReference>
<organism evidence="1 2">
    <name type="scientific">Bugula neritina</name>
    <name type="common">Brown bryozoan</name>
    <name type="synonym">Sertularia neritina</name>
    <dbReference type="NCBI Taxonomy" id="10212"/>
    <lineage>
        <taxon>Eukaryota</taxon>
        <taxon>Metazoa</taxon>
        <taxon>Spiralia</taxon>
        <taxon>Lophotrochozoa</taxon>
        <taxon>Bryozoa</taxon>
        <taxon>Gymnolaemata</taxon>
        <taxon>Cheilostomatida</taxon>
        <taxon>Flustrina</taxon>
        <taxon>Buguloidea</taxon>
        <taxon>Bugulidae</taxon>
        <taxon>Bugula</taxon>
    </lineage>
</organism>
<sequence>MVMMGTSDCVFFRLYEELYKLDYQNGLWYFNGGILPQYALLDQYPGIAVMADEGVHFGLMFWLYSSNRSVADTRSRWNFLHVLYRHKKAVNKDTIDYNHTSIRTIQNTFANIARWIYYDHEEPFAE</sequence>
<evidence type="ECO:0000313" key="2">
    <source>
        <dbReference type="Proteomes" id="UP000593567"/>
    </source>
</evidence>
<dbReference type="AlphaFoldDB" id="A0A7J7KE01"/>
<dbReference type="Proteomes" id="UP000593567">
    <property type="component" value="Unassembled WGS sequence"/>
</dbReference>
<gene>
    <name evidence="1" type="ORF">EB796_005170</name>
</gene>